<gene>
    <name evidence="2" type="ORF">TeGR_g7470</name>
</gene>
<evidence type="ECO:0008006" key="4">
    <source>
        <dbReference type="Google" id="ProtNLM"/>
    </source>
</evidence>
<sequence>MGIDFRSGSYSRYVRFGKRTVKDGEAVALWNMRGVHRQIVGPALVRMFYCHIRFLDRYSAKAEEYLRVEFVDGRVEHLPGPVSLYKNPVYHSRVEIQEVVKLRSKAEFAVVYTKVAGAIADVSAPAAADDEDASKGIEMKPSAKPLYHSVRSGLPSSEPTSEPSFSSSTSLVRRIVQGPTAFMPSVSEEVHAFSSPSKSASKPANVLNANQTFERVEVALKSADGGACSLFLNLDLRVTDVGALLDFADGGDLFKTASKALSSDLLPMAAGIPWDDLSGAVCATLADSALAKLPKFVQRMTECGVAVTNLTFLSLDASSALASVLRSKAAKEESDKLARERASFERDETAAIQEGQIASARGALAVEKERAAQEEGVADLKVERRRARVEKEQELTRMEKDFEVEMGKKAFEVSDGREQTKNEETVKFLKELKALDVDLTALLEGGENAASKMVRAAPAIEALAEQMVKRGFWSGPEEAGGRNGGFEFVNSARK</sequence>
<dbReference type="Proteomes" id="UP001165060">
    <property type="component" value="Unassembled WGS sequence"/>
</dbReference>
<feature type="region of interest" description="Disordered" evidence="1">
    <location>
        <begin position="148"/>
        <end position="169"/>
    </location>
</feature>
<feature type="region of interest" description="Disordered" evidence="1">
    <location>
        <begin position="475"/>
        <end position="494"/>
    </location>
</feature>
<evidence type="ECO:0000256" key="1">
    <source>
        <dbReference type="SAM" id="MobiDB-lite"/>
    </source>
</evidence>
<reference evidence="2 3" key="1">
    <citation type="journal article" date="2023" name="Commun. Biol.">
        <title>Genome analysis of Parmales, the sister group of diatoms, reveals the evolutionary specialization of diatoms from phago-mixotrophs to photoautotrophs.</title>
        <authorList>
            <person name="Ban H."/>
            <person name="Sato S."/>
            <person name="Yoshikawa S."/>
            <person name="Yamada K."/>
            <person name="Nakamura Y."/>
            <person name="Ichinomiya M."/>
            <person name="Sato N."/>
            <person name="Blanc-Mathieu R."/>
            <person name="Endo H."/>
            <person name="Kuwata A."/>
            <person name="Ogata H."/>
        </authorList>
    </citation>
    <scope>NUCLEOTIDE SEQUENCE [LARGE SCALE GENOMIC DNA]</scope>
</reference>
<name>A0ABQ6MW51_9STRA</name>
<feature type="compositionally biased region" description="Low complexity" evidence="1">
    <location>
        <begin position="155"/>
        <end position="169"/>
    </location>
</feature>
<organism evidence="2 3">
    <name type="scientific">Tetraparma gracilis</name>
    <dbReference type="NCBI Taxonomy" id="2962635"/>
    <lineage>
        <taxon>Eukaryota</taxon>
        <taxon>Sar</taxon>
        <taxon>Stramenopiles</taxon>
        <taxon>Ochrophyta</taxon>
        <taxon>Bolidophyceae</taxon>
        <taxon>Parmales</taxon>
        <taxon>Triparmaceae</taxon>
        <taxon>Tetraparma</taxon>
    </lineage>
</organism>
<keyword evidence="3" id="KW-1185">Reference proteome</keyword>
<comment type="caution">
    <text evidence="2">The sequence shown here is derived from an EMBL/GenBank/DDBJ whole genome shotgun (WGS) entry which is preliminary data.</text>
</comment>
<evidence type="ECO:0000313" key="3">
    <source>
        <dbReference type="Proteomes" id="UP001165060"/>
    </source>
</evidence>
<protein>
    <recommendedName>
        <fullName evidence="4">Band 7 domain-containing protein</fullName>
    </recommendedName>
</protein>
<proteinExistence type="predicted"/>
<evidence type="ECO:0000313" key="2">
    <source>
        <dbReference type="EMBL" id="GMI34790.1"/>
    </source>
</evidence>
<dbReference type="EMBL" id="BRYB01001840">
    <property type="protein sequence ID" value="GMI34790.1"/>
    <property type="molecule type" value="Genomic_DNA"/>
</dbReference>
<accession>A0ABQ6MW51</accession>